<keyword evidence="2" id="KW-1185">Reference proteome</keyword>
<dbReference type="Proteomes" id="UP000664807">
    <property type="component" value="Unassembled WGS sequence"/>
</dbReference>
<name>A0ABS3FEH2_9FLAO</name>
<dbReference type="EMBL" id="JAFLNM010000001">
    <property type="protein sequence ID" value="MBO0341517.1"/>
    <property type="molecule type" value="Genomic_DNA"/>
</dbReference>
<organism evidence="1 2">
    <name type="scientific">Flagellimonas profundi</name>
    <dbReference type="NCBI Taxonomy" id="2915620"/>
    <lineage>
        <taxon>Bacteria</taxon>
        <taxon>Pseudomonadati</taxon>
        <taxon>Bacteroidota</taxon>
        <taxon>Flavobacteriia</taxon>
        <taxon>Flavobacteriales</taxon>
        <taxon>Flavobacteriaceae</taxon>
        <taxon>Flagellimonas</taxon>
    </lineage>
</organism>
<evidence type="ECO:0000313" key="1">
    <source>
        <dbReference type="EMBL" id="MBO0341517.1"/>
    </source>
</evidence>
<proteinExistence type="predicted"/>
<evidence type="ECO:0000313" key="2">
    <source>
        <dbReference type="Proteomes" id="UP000664807"/>
    </source>
</evidence>
<dbReference type="RefSeq" id="WP_207027351.1">
    <property type="nucleotide sequence ID" value="NZ_JAFLNM010000001.1"/>
</dbReference>
<sequence>MIENIKFKEASKREITLYTLLGESLCAVQRLEDALSHSIVLKKTEPDQRKEADDLLKKQQKYTLGMAINIIKKESLFSKPLELELSKLLTERNWLIHKSSTENKDDLKSDSYFEKLYERIKATTIKAHKLQVSIELDLIEYSEKKGIDMTKVKNEMKKYYGA</sequence>
<comment type="caution">
    <text evidence="1">The sequence shown here is derived from an EMBL/GenBank/DDBJ whole genome shotgun (WGS) entry which is preliminary data.</text>
</comment>
<protein>
    <submittedName>
        <fullName evidence="1">Uncharacterized protein</fullName>
    </submittedName>
</protein>
<reference evidence="1 2" key="1">
    <citation type="submission" date="2021-03" db="EMBL/GenBank/DDBJ databases">
        <title>Muricauda lutimaris sp. nov. and Muricauda ruestringensis sp. nov, two marine members of the Flavobacteriaceae isolated from deep sea sediments of Western Pacific.</title>
        <authorList>
            <person name="Zhao S."/>
            <person name="Liu R."/>
        </authorList>
    </citation>
    <scope>NUCLEOTIDE SEQUENCE [LARGE SCALE GENOMIC DNA]</scope>
    <source>
        <strain evidence="1 2">BC31-3-A3</strain>
    </source>
</reference>
<accession>A0ABS3FEH2</accession>
<gene>
    <name evidence="1" type="ORF">J0654_07660</name>
</gene>